<dbReference type="GO" id="GO:0005813">
    <property type="term" value="C:centrosome"/>
    <property type="evidence" value="ECO:0007669"/>
    <property type="project" value="TreeGrafter"/>
</dbReference>
<accession>E0VAT4</accession>
<name>E0VAT4_PEDHC</name>
<evidence type="ECO:0000256" key="1">
    <source>
        <dbReference type="SAM" id="Coils"/>
    </source>
</evidence>
<dbReference type="CTD" id="8232619"/>
<dbReference type="GO" id="GO:0000278">
    <property type="term" value="P:mitotic cell cycle"/>
    <property type="evidence" value="ECO:0007669"/>
    <property type="project" value="TreeGrafter"/>
</dbReference>
<dbReference type="GO" id="GO:0000922">
    <property type="term" value="C:spindle pole"/>
    <property type="evidence" value="ECO:0007669"/>
    <property type="project" value="TreeGrafter"/>
</dbReference>
<evidence type="ECO:0000313" key="4">
    <source>
        <dbReference type="Proteomes" id="UP000009046"/>
    </source>
</evidence>
<dbReference type="InterPro" id="IPR052818">
    <property type="entry name" value="NEDD1_Spindle_Assembly"/>
</dbReference>
<evidence type="ECO:0000313" key="2">
    <source>
        <dbReference type="EMBL" id="EEB10490.1"/>
    </source>
</evidence>
<dbReference type="InterPro" id="IPR001680">
    <property type="entry name" value="WD40_rpt"/>
</dbReference>
<dbReference type="AlphaFoldDB" id="E0VAT4"/>
<protein>
    <submittedName>
        <fullName evidence="2 3">Uncharacterized protein</fullName>
    </submittedName>
</protein>
<feature type="coiled-coil region" evidence="1">
    <location>
        <begin position="472"/>
        <end position="564"/>
    </location>
</feature>
<dbReference type="GO" id="GO:0005737">
    <property type="term" value="C:cytoplasm"/>
    <property type="evidence" value="ECO:0007669"/>
    <property type="project" value="TreeGrafter"/>
</dbReference>
<dbReference type="EnsemblMetazoa" id="PHUM044510-RA">
    <property type="protein sequence ID" value="PHUM044510-PA"/>
    <property type="gene ID" value="PHUM044510"/>
</dbReference>
<dbReference type="Gene3D" id="2.130.10.10">
    <property type="entry name" value="YVTN repeat-like/Quinoprotein amine dehydrogenase"/>
    <property type="match status" value="2"/>
</dbReference>
<dbReference type="RefSeq" id="XP_002423228.1">
    <property type="nucleotide sequence ID" value="XM_002423183.1"/>
</dbReference>
<sequence length="577" mass="65000">MNVETIQTKIKTAEIKDVEADFSCLPVWSQNNIFVVKVAVTKDEYSSPVSISISTKNPTHGRITWSGDGKWLSVAPYDEGNGPLPIFKFSDNELKPMKYILLPNVTSASFFNWTNRILAVGNKSGEIFVWDVIDKKISVKVEYVESQPVDFVSVNSDDTYLATGSLSSNKICIHSLKTNKVVNKICLPKSKQTSSVKFCLCKKNYLGASSIDSTVCVWDITASDFIFKNCHAHTGACTDISFSPINYDVIASVSLTKTLKIYDIREKKSILDVNLEEPLNCVDIILNGDKVALGTTGGSIIIYDLRADKVLQTIKAHNGPVLSVKTQNLKIAKSYREVEMNTPDIIENPSKTLDISVMDVFSPISRNFDKDLSVNFNNHTTSLVRPQSTPNFVITKVNSSTPYEDSFFKKVLSPLPIQKSAFLGSTSQSSPNLYPIDEKTNSSNQKILSVMDRERWFYTDIEERNLYYSDVISEIQNCKEAVLSEINSLKKEVIDIKCNFDDRFKTLENNYENLKKIITEDIQQSILTGNCNTKIEHSCQRILLNELNESFINAEAKIREEIKQNALRLKHIYDQVK</sequence>
<dbReference type="GeneID" id="8232619"/>
<gene>
    <name evidence="3" type="primary">8232619</name>
    <name evidence="2" type="ORF">Phum_PHUM044510</name>
</gene>
<dbReference type="EMBL" id="AAZO01000519">
    <property type="status" value="NOT_ANNOTATED_CDS"/>
    <property type="molecule type" value="Genomic_DNA"/>
</dbReference>
<dbReference type="SMART" id="SM00320">
    <property type="entry name" value="WD40"/>
    <property type="match status" value="5"/>
</dbReference>
<dbReference type="VEuPathDB" id="VectorBase:PHUM044510"/>
<dbReference type="Proteomes" id="UP000009046">
    <property type="component" value="Unassembled WGS sequence"/>
</dbReference>
<dbReference type="EMBL" id="DS235015">
    <property type="protein sequence ID" value="EEB10490.1"/>
    <property type="molecule type" value="Genomic_DNA"/>
</dbReference>
<keyword evidence="4" id="KW-1185">Reference proteome</keyword>
<organism>
    <name type="scientific">Pediculus humanus subsp. corporis</name>
    <name type="common">Body louse</name>
    <dbReference type="NCBI Taxonomy" id="121224"/>
    <lineage>
        <taxon>Eukaryota</taxon>
        <taxon>Metazoa</taxon>
        <taxon>Ecdysozoa</taxon>
        <taxon>Arthropoda</taxon>
        <taxon>Hexapoda</taxon>
        <taxon>Insecta</taxon>
        <taxon>Pterygota</taxon>
        <taxon>Neoptera</taxon>
        <taxon>Paraneoptera</taxon>
        <taxon>Psocodea</taxon>
        <taxon>Troctomorpha</taxon>
        <taxon>Phthiraptera</taxon>
        <taxon>Anoplura</taxon>
        <taxon>Pediculidae</taxon>
        <taxon>Pediculus</taxon>
    </lineage>
</organism>
<dbReference type="HOGENOM" id="CLU_472761_0_0_1"/>
<dbReference type="STRING" id="121224.E0VAT4"/>
<dbReference type="KEGG" id="phu:Phum_PHUM044510"/>
<dbReference type="GO" id="GO:0005814">
    <property type="term" value="C:centriole"/>
    <property type="evidence" value="ECO:0007669"/>
    <property type="project" value="TreeGrafter"/>
</dbReference>
<dbReference type="PANTHER" id="PTHR44414:SF1">
    <property type="entry name" value="PROTEIN NEDD1"/>
    <property type="match status" value="1"/>
</dbReference>
<dbReference type="InterPro" id="IPR036322">
    <property type="entry name" value="WD40_repeat_dom_sf"/>
</dbReference>
<dbReference type="GO" id="GO:0036064">
    <property type="term" value="C:ciliary basal body"/>
    <property type="evidence" value="ECO:0007669"/>
    <property type="project" value="TreeGrafter"/>
</dbReference>
<dbReference type="OrthoDB" id="1602884at2759"/>
<evidence type="ECO:0000313" key="3">
    <source>
        <dbReference type="EnsemblMetazoa" id="PHUM044510-PA"/>
    </source>
</evidence>
<reference evidence="2" key="1">
    <citation type="submission" date="2007-04" db="EMBL/GenBank/DDBJ databases">
        <title>Annotation of Pediculus humanus corporis strain USDA.</title>
        <authorList>
            <person name="Kirkness E."/>
            <person name="Hannick L."/>
            <person name="Hass B."/>
            <person name="Bruggner R."/>
            <person name="Lawson D."/>
            <person name="Bidwell S."/>
            <person name="Joardar V."/>
            <person name="Caler E."/>
            <person name="Walenz B."/>
            <person name="Inman J."/>
            <person name="Schobel S."/>
            <person name="Galinsky K."/>
            <person name="Amedeo P."/>
            <person name="Strausberg R."/>
        </authorList>
    </citation>
    <scope>NUCLEOTIDE SEQUENCE</scope>
    <source>
        <strain evidence="2">USDA</strain>
    </source>
</reference>
<dbReference type="InterPro" id="IPR015943">
    <property type="entry name" value="WD40/YVTN_repeat-like_dom_sf"/>
</dbReference>
<dbReference type="SUPFAM" id="SSF50978">
    <property type="entry name" value="WD40 repeat-like"/>
    <property type="match status" value="1"/>
</dbReference>
<dbReference type="InParanoid" id="E0VAT4"/>
<reference evidence="3" key="3">
    <citation type="submission" date="2021-02" db="UniProtKB">
        <authorList>
            <consortium name="EnsemblMetazoa"/>
        </authorList>
    </citation>
    <scope>IDENTIFICATION</scope>
    <source>
        <strain evidence="3">USDA</strain>
    </source>
</reference>
<reference evidence="2" key="2">
    <citation type="submission" date="2007-04" db="EMBL/GenBank/DDBJ databases">
        <title>The genome of the human body louse.</title>
        <authorList>
            <consortium name="The Human Body Louse Genome Consortium"/>
            <person name="Kirkness E."/>
            <person name="Walenz B."/>
            <person name="Hass B."/>
            <person name="Bruggner R."/>
            <person name="Strausberg R."/>
        </authorList>
    </citation>
    <scope>NUCLEOTIDE SEQUENCE</scope>
    <source>
        <strain evidence="2">USDA</strain>
    </source>
</reference>
<dbReference type="eggNOG" id="KOG4378">
    <property type="taxonomic scope" value="Eukaryota"/>
</dbReference>
<dbReference type="PANTHER" id="PTHR44414">
    <property type="entry name" value="PROTEIN NEDD1"/>
    <property type="match status" value="1"/>
</dbReference>
<dbReference type="GO" id="GO:0043015">
    <property type="term" value="F:gamma-tubulin binding"/>
    <property type="evidence" value="ECO:0007669"/>
    <property type="project" value="TreeGrafter"/>
</dbReference>
<dbReference type="GO" id="GO:0007020">
    <property type="term" value="P:microtubule nucleation"/>
    <property type="evidence" value="ECO:0007669"/>
    <property type="project" value="TreeGrafter"/>
</dbReference>
<keyword evidence="1" id="KW-0175">Coiled coil</keyword>
<proteinExistence type="predicted"/>